<dbReference type="AlphaFoldDB" id="A0A176S0L4"/>
<dbReference type="Proteomes" id="UP000076962">
    <property type="component" value="Unassembled WGS sequence"/>
</dbReference>
<comment type="caution">
    <text evidence="1">The sequence shown here is derived from an EMBL/GenBank/DDBJ whole genome shotgun (WGS) entry which is preliminary data.</text>
</comment>
<sequence length="85" mass="9987">MIELQYQNIGYEYLIKLPIYYNNHYLGEQDAQMIKVENKVLLSVFAAAAINKLMVKVMKARMKHLRMKVGLLANFHGEQLEVERM</sequence>
<organism evidence="1 2">
    <name type="scientific">Candidatus Thiomargarita nelsonii</name>
    <dbReference type="NCBI Taxonomy" id="1003181"/>
    <lineage>
        <taxon>Bacteria</taxon>
        <taxon>Pseudomonadati</taxon>
        <taxon>Pseudomonadota</taxon>
        <taxon>Gammaproteobacteria</taxon>
        <taxon>Thiotrichales</taxon>
        <taxon>Thiotrichaceae</taxon>
        <taxon>Thiomargarita</taxon>
    </lineage>
</organism>
<proteinExistence type="predicted"/>
<name>A0A176S0L4_9GAMM</name>
<reference evidence="1 2" key="1">
    <citation type="submission" date="2016-05" db="EMBL/GenBank/DDBJ databases">
        <title>Single-cell genome of chain-forming Candidatus Thiomargarita nelsonii and comparison to other large sulfur-oxidizing bacteria.</title>
        <authorList>
            <person name="Winkel M."/>
            <person name="Salman V."/>
            <person name="Woyke T."/>
            <person name="Schulz-Vogt H."/>
            <person name="Richter M."/>
            <person name="Flood B."/>
            <person name="Bailey J."/>
            <person name="Amann R."/>
            <person name="Mussmann M."/>
        </authorList>
    </citation>
    <scope>NUCLEOTIDE SEQUENCE [LARGE SCALE GENOMIC DNA]</scope>
    <source>
        <strain evidence="1 2">THI036</strain>
    </source>
</reference>
<evidence type="ECO:0000313" key="2">
    <source>
        <dbReference type="Proteomes" id="UP000076962"/>
    </source>
</evidence>
<protein>
    <submittedName>
        <fullName evidence="1">Uncharacterized protein</fullName>
    </submittedName>
</protein>
<dbReference type="EMBL" id="LUTY01001608">
    <property type="protein sequence ID" value="OAD21467.1"/>
    <property type="molecule type" value="Genomic_DNA"/>
</dbReference>
<accession>A0A176S0L4</accession>
<dbReference type="NCBIfam" id="TIGR04256">
    <property type="entry name" value="GxxExxY"/>
    <property type="match status" value="1"/>
</dbReference>
<evidence type="ECO:0000313" key="1">
    <source>
        <dbReference type="EMBL" id="OAD21467.1"/>
    </source>
</evidence>
<dbReference type="Pfam" id="PF13366">
    <property type="entry name" value="PDDEXK_3"/>
    <property type="match status" value="1"/>
</dbReference>
<keyword evidence="2" id="KW-1185">Reference proteome</keyword>
<gene>
    <name evidence="1" type="ORF">THIOM_002761</name>
</gene>
<dbReference type="InterPro" id="IPR026350">
    <property type="entry name" value="GxxExxY"/>
</dbReference>